<dbReference type="Gene3D" id="2.60.40.10">
    <property type="entry name" value="Immunoglobulins"/>
    <property type="match status" value="1"/>
</dbReference>
<evidence type="ECO:0000256" key="7">
    <source>
        <dbReference type="ARBA" id="ARBA00022840"/>
    </source>
</evidence>
<evidence type="ECO:0000313" key="11">
    <source>
        <dbReference type="Proteomes" id="UP000198432"/>
    </source>
</evidence>
<reference evidence="11" key="1">
    <citation type="submission" date="2017-06" db="EMBL/GenBank/DDBJ databases">
        <authorList>
            <person name="Varghese N."/>
            <person name="Submissions S."/>
        </authorList>
    </citation>
    <scope>NUCLEOTIDE SEQUENCE [LARGE SCALE GENOMIC DNA]</scope>
    <source>
        <strain evidence="11">NKM1</strain>
    </source>
</reference>
<keyword evidence="4" id="KW-0808">Transferase</keyword>
<dbReference type="PANTHER" id="PTHR41523">
    <property type="entry name" value="TWO-COMPONENT SYSTEM SENSOR PROTEIN"/>
    <property type="match status" value="1"/>
</dbReference>
<dbReference type="Gene3D" id="2.130.10.10">
    <property type="entry name" value="YVTN repeat-like/Quinoprotein amine dehydrogenase"/>
    <property type="match status" value="4"/>
</dbReference>
<dbReference type="InterPro" id="IPR036890">
    <property type="entry name" value="HATPase_C_sf"/>
</dbReference>
<dbReference type="EMBL" id="FZOQ01000001">
    <property type="protein sequence ID" value="SNS00399.1"/>
    <property type="molecule type" value="Genomic_DNA"/>
</dbReference>
<evidence type="ECO:0000256" key="5">
    <source>
        <dbReference type="ARBA" id="ARBA00022741"/>
    </source>
</evidence>
<dbReference type="AlphaFoldDB" id="A0A239AY21"/>
<keyword evidence="5" id="KW-0547">Nucleotide-binding</keyword>
<accession>A0A239AY21</accession>
<dbReference type="RefSeq" id="WP_089317126.1">
    <property type="nucleotide sequence ID" value="NZ_FZOQ01000001.1"/>
</dbReference>
<keyword evidence="8" id="KW-1133">Transmembrane helix</keyword>
<sequence>MYRERVLLLLLLVLASHVLWAQQHNFRSWTLEQGLPQSQVTAIEQTEDGFLWLATRDGLSRFDGVNFQTYTKQDGLKSHNIAALYEDSHQRLWIGTRDAGVLLYNGKSFQHLGAAQGLVPEQISSITEDPKGRLWLASDQGIYYLSQDRFLQYTSLPKLTFTALAHLPDGSLWAGTKNNGLYQVRGDKVTHFTTANSALPHNTITALHAGEGGNLWIGTAAGLAGKSPDGKLRKVPLPNNLQGPHITSFISDRHHNLWIGLQRKGLLKYNGKEFTHFTRQNGLRTPRIASLHTDKEGNLWIGTNGYGLQQYKAPWFVHYFNLGDIQEPRVTAISSSTANTLWLGTDEGDLATLKNGELHLQPTPPWPKGTTLYYIGTGQGNEKWVCSSDGAWLLKGGASLHYSTGQGMPSSEVFHCTTDSSGTTWFATANGVAYFKNGTIGQLPGPEVEDEKANCVYRDSRNRLWAGTQAGIYRIKNGRLVTPPTLEAASVKEVGSITEDSKGNLYFACFNQGVLVLTGDSARLFTLADGLPSESVKTLFADRYENLWVATSRNVLKVRLPPLRQRQQLLYRSYASQNGFRGMEVCDHAITQTADGSVWFGTAKGLTQYNPSLDRPNKKPPELLLSNVMLYSKPTDWESLGYHTDSATGLPENLRLPHTQNHLSFDFHAICYSGPEQVRYKYRLAGLEKQWSPETEQSFTTYSNLSPGTYTFELLAQNNDGYWTAEPLTYTFSIVPPIWRREWFVGVLLLIVAGAVLGVVRLRERSLVKMNSLLEMRVHHRTRLLERKNREKEMLLQEIHHRVKNNLQIVISMLNLQARYVDDDASLDVMRAIRSRVRSMSILHERLYRHSDLEEIDLEEYFLEICDSLYASYGVSAERVALEMELPRIKVNIDSAITLGLIVNELVSNTLKYAFPNDEKGLLRIELKQHDEVQYTLTVSDNGRGLPDDFNQIQHQSFGLKLVSSLSKKLGGHIKFYNQDGTKSILYFVLAP</sequence>
<dbReference type="InterPro" id="IPR005467">
    <property type="entry name" value="His_kinase_dom"/>
</dbReference>
<organism evidence="10 11">
    <name type="scientific">Pontibacter ummariensis</name>
    <dbReference type="NCBI Taxonomy" id="1610492"/>
    <lineage>
        <taxon>Bacteria</taxon>
        <taxon>Pseudomonadati</taxon>
        <taxon>Bacteroidota</taxon>
        <taxon>Cytophagia</taxon>
        <taxon>Cytophagales</taxon>
        <taxon>Hymenobacteraceae</taxon>
        <taxon>Pontibacter</taxon>
    </lineage>
</organism>
<proteinExistence type="predicted"/>
<evidence type="ECO:0000256" key="3">
    <source>
        <dbReference type="ARBA" id="ARBA00022553"/>
    </source>
</evidence>
<keyword evidence="7" id="KW-0067">ATP-binding</keyword>
<keyword evidence="8" id="KW-0812">Transmembrane</keyword>
<keyword evidence="11" id="KW-1185">Reference proteome</keyword>
<keyword evidence="8" id="KW-0472">Membrane</keyword>
<dbReference type="EC" id="2.7.13.3" evidence="2"/>
<evidence type="ECO:0000256" key="1">
    <source>
        <dbReference type="ARBA" id="ARBA00000085"/>
    </source>
</evidence>
<dbReference type="Gene3D" id="3.30.565.10">
    <property type="entry name" value="Histidine kinase-like ATPase, C-terminal domain"/>
    <property type="match status" value="1"/>
</dbReference>
<evidence type="ECO:0000313" key="10">
    <source>
        <dbReference type="EMBL" id="SNS00399.1"/>
    </source>
</evidence>
<dbReference type="SMART" id="SM00387">
    <property type="entry name" value="HATPase_c"/>
    <property type="match status" value="1"/>
</dbReference>
<keyword evidence="3" id="KW-0597">Phosphoprotein</keyword>
<dbReference type="GO" id="GO:0005524">
    <property type="term" value="F:ATP binding"/>
    <property type="evidence" value="ECO:0007669"/>
    <property type="project" value="UniProtKB-KW"/>
</dbReference>
<evidence type="ECO:0000256" key="6">
    <source>
        <dbReference type="ARBA" id="ARBA00022777"/>
    </source>
</evidence>
<protein>
    <recommendedName>
        <fullName evidence="2">histidine kinase</fullName>
        <ecNumber evidence="2">2.7.13.3</ecNumber>
    </recommendedName>
</protein>
<name>A0A239AY21_9BACT</name>
<evidence type="ECO:0000256" key="8">
    <source>
        <dbReference type="SAM" id="Phobius"/>
    </source>
</evidence>
<evidence type="ECO:0000256" key="4">
    <source>
        <dbReference type="ARBA" id="ARBA00022679"/>
    </source>
</evidence>
<dbReference type="SUPFAM" id="SSF55874">
    <property type="entry name" value="ATPase domain of HSP90 chaperone/DNA topoisomerase II/histidine kinase"/>
    <property type="match status" value="1"/>
</dbReference>
<dbReference type="InterPro" id="IPR011495">
    <property type="entry name" value="Sig_transdc_His_kin_sub2_dim/P"/>
</dbReference>
<keyword evidence="6 10" id="KW-0418">Kinase</keyword>
<dbReference type="Proteomes" id="UP000198432">
    <property type="component" value="Unassembled WGS sequence"/>
</dbReference>
<dbReference type="Pfam" id="PF07568">
    <property type="entry name" value="HisKA_2"/>
    <property type="match status" value="1"/>
</dbReference>
<dbReference type="SUPFAM" id="SSF63829">
    <property type="entry name" value="Calcium-dependent phosphotriesterase"/>
    <property type="match status" value="3"/>
</dbReference>
<dbReference type="GO" id="GO:0004673">
    <property type="term" value="F:protein histidine kinase activity"/>
    <property type="evidence" value="ECO:0007669"/>
    <property type="project" value="UniProtKB-EC"/>
</dbReference>
<dbReference type="Pfam" id="PF07494">
    <property type="entry name" value="Reg_prop"/>
    <property type="match status" value="4"/>
</dbReference>
<dbReference type="PANTHER" id="PTHR41523:SF8">
    <property type="entry name" value="ETHYLENE RESPONSE SENSOR PROTEIN"/>
    <property type="match status" value="1"/>
</dbReference>
<evidence type="ECO:0000259" key="9">
    <source>
        <dbReference type="PROSITE" id="PS50109"/>
    </source>
</evidence>
<dbReference type="InterPro" id="IPR013783">
    <property type="entry name" value="Ig-like_fold"/>
</dbReference>
<gene>
    <name evidence="10" type="ORF">SAMN06296052_10110</name>
</gene>
<dbReference type="PROSITE" id="PS50109">
    <property type="entry name" value="HIS_KIN"/>
    <property type="match status" value="1"/>
</dbReference>
<comment type="catalytic activity">
    <reaction evidence="1">
        <text>ATP + protein L-histidine = ADP + protein N-phospho-L-histidine.</text>
        <dbReference type="EC" id="2.7.13.3"/>
    </reaction>
</comment>
<feature type="transmembrane region" description="Helical" evidence="8">
    <location>
        <begin position="743"/>
        <end position="762"/>
    </location>
</feature>
<dbReference type="InterPro" id="IPR011110">
    <property type="entry name" value="Reg_prop"/>
</dbReference>
<evidence type="ECO:0000256" key="2">
    <source>
        <dbReference type="ARBA" id="ARBA00012438"/>
    </source>
</evidence>
<dbReference type="Pfam" id="PF07495">
    <property type="entry name" value="Y_Y_Y"/>
    <property type="match status" value="1"/>
</dbReference>
<dbReference type="Gene3D" id="3.30.450.20">
    <property type="entry name" value="PAS domain"/>
    <property type="match status" value="1"/>
</dbReference>
<dbReference type="Pfam" id="PF02518">
    <property type="entry name" value="HATPase_c"/>
    <property type="match status" value="1"/>
</dbReference>
<dbReference type="InterPro" id="IPR011123">
    <property type="entry name" value="Y_Y_Y"/>
</dbReference>
<dbReference type="InterPro" id="IPR003594">
    <property type="entry name" value="HATPase_dom"/>
</dbReference>
<feature type="domain" description="Histidine kinase" evidence="9">
    <location>
        <begin position="798"/>
        <end position="992"/>
    </location>
</feature>
<dbReference type="InterPro" id="IPR015943">
    <property type="entry name" value="WD40/YVTN_repeat-like_dom_sf"/>
</dbReference>